<dbReference type="Gene3D" id="3.40.50.10890">
    <property type="match status" value="1"/>
</dbReference>
<comment type="caution">
    <text evidence="4">The sequence shown here is derived from an EMBL/GenBank/DDBJ whole genome shotgun (WGS) entry which is preliminary data.</text>
</comment>
<protein>
    <submittedName>
        <fullName evidence="4">MBL fold metallo-hydrolase</fullName>
    </submittedName>
</protein>
<dbReference type="Pfam" id="PF00753">
    <property type="entry name" value="Lactamase_B"/>
    <property type="match status" value="1"/>
</dbReference>
<dbReference type="PANTHER" id="PTHR11203">
    <property type="entry name" value="CLEAVAGE AND POLYADENYLATION SPECIFICITY FACTOR FAMILY MEMBER"/>
    <property type="match status" value="1"/>
</dbReference>
<evidence type="ECO:0000259" key="2">
    <source>
        <dbReference type="SMART" id="SM00849"/>
    </source>
</evidence>
<name>A0A2M6XTP5_9BACT</name>
<keyword evidence="1 4" id="KW-0378">Hydrolase</keyword>
<dbReference type="Pfam" id="PF07521">
    <property type="entry name" value="RMMBL"/>
    <property type="match status" value="1"/>
</dbReference>
<gene>
    <name evidence="4" type="ORF">COT27_00230</name>
</gene>
<evidence type="ECO:0000313" key="5">
    <source>
        <dbReference type="Proteomes" id="UP000230586"/>
    </source>
</evidence>
<dbReference type="InterPro" id="IPR022712">
    <property type="entry name" value="Beta_Casp"/>
</dbReference>
<feature type="domain" description="Beta-Casp" evidence="3">
    <location>
        <begin position="249"/>
        <end position="375"/>
    </location>
</feature>
<evidence type="ECO:0000256" key="1">
    <source>
        <dbReference type="ARBA" id="ARBA00022801"/>
    </source>
</evidence>
<dbReference type="InterPro" id="IPR001279">
    <property type="entry name" value="Metallo-B-lactamas"/>
</dbReference>
<dbReference type="InterPro" id="IPR036866">
    <property type="entry name" value="RibonucZ/Hydroxyglut_hydro"/>
</dbReference>
<reference evidence="5" key="1">
    <citation type="submission" date="2017-09" db="EMBL/GenBank/DDBJ databases">
        <title>Depth-based differentiation of microbial function through sediment-hosted aquifers and enrichment of novel symbionts in the deep terrestrial subsurface.</title>
        <authorList>
            <person name="Probst A.J."/>
            <person name="Ladd B."/>
            <person name="Jarett J.K."/>
            <person name="Geller-Mcgrath D.E."/>
            <person name="Sieber C.M.K."/>
            <person name="Emerson J.B."/>
            <person name="Anantharaman K."/>
            <person name="Thomas B.C."/>
            <person name="Malmstrom R."/>
            <person name="Stieglmeier M."/>
            <person name="Klingl A."/>
            <person name="Woyke T."/>
            <person name="Ryan C.M."/>
            <person name="Banfield J.F."/>
        </authorList>
    </citation>
    <scope>NUCLEOTIDE SEQUENCE [LARGE SCALE GENOMIC DNA]</scope>
</reference>
<dbReference type="SMART" id="SM00849">
    <property type="entry name" value="Lactamase_B"/>
    <property type="match status" value="1"/>
</dbReference>
<proteinExistence type="predicted"/>
<accession>A0A2M6XTP5</accession>
<evidence type="ECO:0000259" key="3">
    <source>
        <dbReference type="SMART" id="SM01027"/>
    </source>
</evidence>
<dbReference type="Proteomes" id="UP000230586">
    <property type="component" value="Unassembled WGS sequence"/>
</dbReference>
<evidence type="ECO:0000313" key="4">
    <source>
        <dbReference type="EMBL" id="PIU11000.1"/>
    </source>
</evidence>
<dbReference type="InterPro" id="IPR050698">
    <property type="entry name" value="MBL"/>
</dbReference>
<dbReference type="GO" id="GO:0004521">
    <property type="term" value="F:RNA endonuclease activity"/>
    <property type="evidence" value="ECO:0007669"/>
    <property type="project" value="TreeGrafter"/>
</dbReference>
<dbReference type="Pfam" id="PF10996">
    <property type="entry name" value="Beta-Casp"/>
    <property type="match status" value="1"/>
</dbReference>
<dbReference type="InterPro" id="IPR011108">
    <property type="entry name" value="RMMBL"/>
</dbReference>
<dbReference type="EMBL" id="PEXX01000003">
    <property type="protein sequence ID" value="PIU11000.1"/>
    <property type="molecule type" value="Genomic_DNA"/>
</dbReference>
<organism evidence="4 5">
    <name type="scientific">Candidatus Kuenenbacteria bacterium CG08_land_8_20_14_0_20_37_23</name>
    <dbReference type="NCBI Taxonomy" id="1974617"/>
    <lineage>
        <taxon>Bacteria</taxon>
        <taxon>Candidatus Kueneniibacteriota</taxon>
    </lineage>
</organism>
<dbReference type="SMART" id="SM01027">
    <property type="entry name" value="Beta-Casp"/>
    <property type="match status" value="1"/>
</dbReference>
<dbReference type="SUPFAM" id="SSF56281">
    <property type="entry name" value="Metallo-hydrolase/oxidoreductase"/>
    <property type="match status" value="1"/>
</dbReference>
<sequence>MNIQFFGACKTVTGSQHLITIKDKKILLECGFYQGLREDAERINRNFPYDPKSIDAMILSHAHIDHSGNIPNLIKRGFMGKIYCTHATKSLVEVILEDSARIQVYDVEYLNEKNCQNLEPIYTPNDVAPVIERLIGKEYGEWFNVTNGVRAYFQDAGHILGSALTTLELNEDVLTKRLGFTGDIGRKFLPILRDPEQIANVNYLITESTYGDHLHDDARTSYKSLANAINNTFIKGGKVIIPSFALERAQELVYIIHELIDTNQIPDNFVYIDSPLAVKISGIFAGYLNLVDKETREIFLSKNKNPFIFTKLRFIESAEDSKKLNSINESCIIISASGMCEFGRIRHHLKNNLGNSKNTVIIVGFMAENTLGRRLLDGERQVNILNERINVKAKIIVLNSLSAHADQKDLIEFIHNAGALEKLFLVHGEEKSLNVLADKIQKEDVDEVIIPDFGEKVDL</sequence>
<dbReference type="AlphaFoldDB" id="A0A2M6XTP5"/>
<dbReference type="Gene3D" id="3.60.15.10">
    <property type="entry name" value="Ribonuclease Z/Hydroxyacylglutathione hydrolase-like"/>
    <property type="match status" value="1"/>
</dbReference>
<dbReference type="GO" id="GO:0016787">
    <property type="term" value="F:hydrolase activity"/>
    <property type="evidence" value="ECO:0007669"/>
    <property type="project" value="UniProtKB-KW"/>
</dbReference>
<dbReference type="PANTHER" id="PTHR11203:SF37">
    <property type="entry name" value="INTEGRATOR COMPLEX SUBUNIT 11"/>
    <property type="match status" value="1"/>
</dbReference>
<feature type="domain" description="Metallo-beta-lactamase" evidence="2">
    <location>
        <begin position="13"/>
        <end position="237"/>
    </location>
</feature>
<dbReference type="CDD" id="cd16295">
    <property type="entry name" value="TTHA0252-CPSF-like_MBL-fold"/>
    <property type="match status" value="1"/>
</dbReference>